<evidence type="ECO:0000256" key="3">
    <source>
        <dbReference type="ARBA" id="ARBA00023015"/>
    </source>
</evidence>
<evidence type="ECO:0000256" key="2">
    <source>
        <dbReference type="ARBA" id="ARBA00006210"/>
    </source>
</evidence>
<dbReference type="GO" id="GO:0016592">
    <property type="term" value="C:mediator complex"/>
    <property type="evidence" value="ECO:0007669"/>
    <property type="project" value="InterPro"/>
</dbReference>
<feature type="region of interest" description="Disordered" evidence="8">
    <location>
        <begin position="108"/>
        <end position="127"/>
    </location>
</feature>
<evidence type="ECO:0000256" key="1">
    <source>
        <dbReference type="ARBA" id="ARBA00004123"/>
    </source>
</evidence>
<name>A0A6A6US03_9PEZI</name>
<dbReference type="Proteomes" id="UP000799302">
    <property type="component" value="Unassembled WGS sequence"/>
</dbReference>
<keyword evidence="11" id="KW-1185">Reference proteome</keyword>
<reference evidence="10" key="1">
    <citation type="journal article" date="2020" name="Stud. Mycol.">
        <title>101 Dothideomycetes genomes: a test case for predicting lifestyles and emergence of pathogens.</title>
        <authorList>
            <person name="Haridas S."/>
            <person name="Albert R."/>
            <person name="Binder M."/>
            <person name="Bloem J."/>
            <person name="Labutti K."/>
            <person name="Salamov A."/>
            <person name="Andreopoulos B."/>
            <person name="Baker S."/>
            <person name="Barry K."/>
            <person name="Bills G."/>
            <person name="Bluhm B."/>
            <person name="Cannon C."/>
            <person name="Castanera R."/>
            <person name="Culley D."/>
            <person name="Daum C."/>
            <person name="Ezra D."/>
            <person name="Gonzalez J."/>
            <person name="Henrissat B."/>
            <person name="Kuo A."/>
            <person name="Liang C."/>
            <person name="Lipzen A."/>
            <person name="Lutzoni F."/>
            <person name="Magnuson J."/>
            <person name="Mondo S."/>
            <person name="Nolan M."/>
            <person name="Ohm R."/>
            <person name="Pangilinan J."/>
            <person name="Park H.-J."/>
            <person name="Ramirez L."/>
            <person name="Alfaro M."/>
            <person name="Sun H."/>
            <person name="Tritt A."/>
            <person name="Yoshinaga Y."/>
            <person name="Zwiers L.-H."/>
            <person name="Turgeon B."/>
            <person name="Goodwin S."/>
            <person name="Spatafora J."/>
            <person name="Crous P."/>
            <person name="Grigoriev I."/>
        </authorList>
    </citation>
    <scope>NUCLEOTIDE SEQUENCE</scope>
    <source>
        <strain evidence="10">CBS 115976</strain>
    </source>
</reference>
<dbReference type="GO" id="GO:0003712">
    <property type="term" value="F:transcription coregulator activity"/>
    <property type="evidence" value="ECO:0007669"/>
    <property type="project" value="InterPro"/>
</dbReference>
<evidence type="ECO:0000256" key="5">
    <source>
        <dbReference type="ARBA" id="ARBA00023163"/>
    </source>
</evidence>
<feature type="compositionally biased region" description="Polar residues" evidence="8">
    <location>
        <begin position="40"/>
        <end position="54"/>
    </location>
</feature>
<keyword evidence="4 7" id="KW-0010">Activator</keyword>
<dbReference type="PANTHER" id="PTHR35041:SF4">
    <property type="entry name" value="MEDIATOR OF RNA POLYMERASE II TRANSCRIPTION SUBUNIT 1"/>
    <property type="match status" value="1"/>
</dbReference>
<protein>
    <recommendedName>
        <fullName evidence="7">Mediator of RNA polymerase II transcription subunit 1</fullName>
    </recommendedName>
    <alternativeName>
        <fullName evidence="7">Mediator complex subunit 1</fullName>
    </alternativeName>
</protein>
<keyword evidence="6 7" id="KW-0539">Nucleus</keyword>
<accession>A0A6A6US03</accession>
<evidence type="ECO:0000256" key="7">
    <source>
        <dbReference type="RuleBase" id="RU364059"/>
    </source>
</evidence>
<feature type="compositionally biased region" description="Polar residues" evidence="8">
    <location>
        <begin position="352"/>
        <end position="361"/>
    </location>
</feature>
<dbReference type="AlphaFoldDB" id="A0A6A6US03"/>
<evidence type="ECO:0000256" key="6">
    <source>
        <dbReference type="ARBA" id="ARBA00023242"/>
    </source>
</evidence>
<comment type="similarity">
    <text evidence="2 7">Belongs to the Mediator complex subunit 1 family.</text>
</comment>
<sequence length="730" mass="80558">MSTPSGTGGGKPQAASTPQSHSHLNTFSSPAPRSVPSPATNRHTQAGKSPFNNNASAASHGTTATVTGGTRTVQPSPSSFPNWDSPAGMLPSLSNMSFADGGIGMALQGSGMNGGSSVGGKIDDQERRRRLEYMQETLRARPPKLSPEGVQIVAERLGLDTMMEPEQGTRKDGTRTCTIAGETIVVEVLFKANYNVESVEASSPGSNELVSQHFKSASEVLLRDVTEPPMMPLLRQLGSFSDNLERLAKMDKLNGPSAGQSFNCFEAIAGVYTSLKKLFEHEKQAVLALIDSNKNHREARAEREVMCKKSGRPCMNARSAVGMSLDYWMQKRFSYLDHEGPQNPDSMDVDSRPQTDPQSDLPTQKLFSLLIECEPYASELYTPVRISTEWISDKFEQPATEMFSGLLDWQHPPPTYLHSPGSLEANAMTLDQRDNKLPNIRFVAKLNPPLVLPSLVADNILLSTETQPDVNELQNQMIYHHLLLGINDPAEKDYYGGPSKVIQTERVTDRKLPNGSFERVTHRDLLTSKTPTASRTLREIPFYHPSQIVNALPILRQWACINSLLTQSFASILPEPKLNPEDYPLVGSVDVTFDASCSRFNIRFPTKDIFLEKTDILKKTNASLSDVLRSQSKKSQGDNSPRYFEATFDIGLNANFLIIQQHISTSPAGKATNEVGKNPQKSTDEIEKQRQLLLKLGKNFDVTSCLDMMAEYIKHSLSMPDSWIQALVDT</sequence>
<feature type="compositionally biased region" description="Polar residues" evidence="8">
    <location>
        <begin position="14"/>
        <end position="27"/>
    </location>
</feature>
<dbReference type="OrthoDB" id="5310959at2759"/>
<feature type="region of interest" description="Disordered" evidence="8">
    <location>
        <begin position="339"/>
        <end position="361"/>
    </location>
</feature>
<comment type="function">
    <text evidence="7">Component of the Mediator complex, a coactivator involved in the regulated transcription of nearly all RNA polymerase II-dependent genes. Mediator functions as a bridge to convey information from gene-specific regulatory proteins to the basal RNA polymerase II transcription machinery. Mediator is recruited to promoters by direct interactions with regulatory proteins and serves as a scaffold for the assembly of a functional preinitiation complex with RNA polymerase II and the general transcription factors.</text>
</comment>
<feature type="region of interest" description="Disordered" evidence="8">
    <location>
        <begin position="1"/>
        <end position="86"/>
    </location>
</feature>
<dbReference type="GO" id="GO:0045944">
    <property type="term" value="P:positive regulation of transcription by RNA polymerase II"/>
    <property type="evidence" value="ECO:0007669"/>
    <property type="project" value="UniProtKB-ARBA"/>
</dbReference>
<gene>
    <name evidence="10" type="ORF">BT63DRAFT_450008</name>
</gene>
<feature type="compositionally biased region" description="Gly residues" evidence="8">
    <location>
        <begin position="1"/>
        <end position="11"/>
    </location>
</feature>
<evidence type="ECO:0000256" key="4">
    <source>
        <dbReference type="ARBA" id="ARBA00023159"/>
    </source>
</evidence>
<comment type="subcellular location">
    <subcellularLocation>
        <location evidence="1 7">Nucleus</location>
    </subcellularLocation>
</comment>
<feature type="compositionally biased region" description="Low complexity" evidence="8">
    <location>
        <begin position="55"/>
        <end position="73"/>
    </location>
</feature>
<evidence type="ECO:0000256" key="8">
    <source>
        <dbReference type="SAM" id="MobiDB-lite"/>
    </source>
</evidence>
<evidence type="ECO:0000313" key="11">
    <source>
        <dbReference type="Proteomes" id="UP000799302"/>
    </source>
</evidence>
<organism evidence="10 11">
    <name type="scientific">Microthyrium microscopicum</name>
    <dbReference type="NCBI Taxonomy" id="703497"/>
    <lineage>
        <taxon>Eukaryota</taxon>
        <taxon>Fungi</taxon>
        <taxon>Dikarya</taxon>
        <taxon>Ascomycota</taxon>
        <taxon>Pezizomycotina</taxon>
        <taxon>Dothideomycetes</taxon>
        <taxon>Dothideomycetes incertae sedis</taxon>
        <taxon>Microthyriales</taxon>
        <taxon>Microthyriaceae</taxon>
        <taxon>Microthyrium</taxon>
    </lineage>
</organism>
<evidence type="ECO:0000259" key="9">
    <source>
        <dbReference type="Pfam" id="PF10744"/>
    </source>
</evidence>
<dbReference type="Pfam" id="PF10744">
    <property type="entry name" value="Med1"/>
    <property type="match status" value="1"/>
</dbReference>
<dbReference type="InterPro" id="IPR019680">
    <property type="entry name" value="Mediator_Med1"/>
</dbReference>
<feature type="domain" description="Mediator complex subunit Med1" evidence="9">
    <location>
        <begin position="145"/>
        <end position="569"/>
    </location>
</feature>
<dbReference type="PANTHER" id="PTHR35041">
    <property type="entry name" value="MEDIATOR OF RNA POLYMERASE II TRANSCRIPTION SUBUNIT 1"/>
    <property type="match status" value="1"/>
</dbReference>
<feature type="compositionally biased region" description="Low complexity" evidence="8">
    <location>
        <begin position="28"/>
        <end position="39"/>
    </location>
</feature>
<keyword evidence="5 7" id="KW-0804">Transcription</keyword>
<dbReference type="EMBL" id="MU004230">
    <property type="protein sequence ID" value="KAF2675022.1"/>
    <property type="molecule type" value="Genomic_DNA"/>
</dbReference>
<keyword evidence="3 7" id="KW-0805">Transcription regulation</keyword>
<evidence type="ECO:0000313" key="10">
    <source>
        <dbReference type="EMBL" id="KAF2675022.1"/>
    </source>
</evidence>
<proteinExistence type="inferred from homology"/>